<reference evidence="2 4" key="1">
    <citation type="submission" date="2022-06" db="EMBL/GenBank/DDBJ databases">
        <title>Leptospira isolates from biofilms formed at urban environments.</title>
        <authorList>
            <person name="Ribeiro P.S."/>
            <person name="Sousa T."/>
            <person name="Carvalho N."/>
            <person name="Aburjaile F."/>
            <person name="Neves F."/>
            <person name="Oliveira D."/>
            <person name="Blanco L."/>
            <person name="Lima J."/>
            <person name="Costa F."/>
            <person name="Brenig B."/>
            <person name="Soares S."/>
            <person name="Ramos R."/>
            <person name="Goes-Neto A."/>
            <person name="Matiuzzi M."/>
            <person name="Azevedo V."/>
            <person name="Ristow P."/>
        </authorList>
    </citation>
    <scope>NUCLEOTIDE SEQUENCE</scope>
    <source>
        <strain evidence="1 4">VSF19</strain>
        <strain evidence="2">VSF20</strain>
    </source>
</reference>
<proteinExistence type="predicted"/>
<dbReference type="Proteomes" id="UP001208912">
    <property type="component" value="Unassembled WGS sequence"/>
</dbReference>
<dbReference type="Proteomes" id="UP001208540">
    <property type="component" value="Unassembled WGS sequence"/>
</dbReference>
<dbReference type="RefSeq" id="WP_265353504.1">
    <property type="nucleotide sequence ID" value="NZ_JAMQPL010000020.1"/>
</dbReference>
<dbReference type="AlphaFoldDB" id="A0AAW5VHE3"/>
<sequence>MTRILVHSLEGKVGDAIRLLHSAKQLHYESQDKNQIPIYMKKSEAIRIQGLSTDEEIISENIFGIITINYTYAIVFGIPDFIINFNSNSLIRLAWVAKLFEKYLPQEINHVFSPENSGFKPKKLSIFQFKRIDIHNLTSRNYWDQSESINKPKKQKILRILYFVRHHETEPWRNSNLRIYKDLKEVLKSFPNFCLSIAGLKNRTEYIKNGYPDYENYIEYQMYDRYKDQKEIYKTFDLAIGVNSASLDLASIAGIPVLRLCEFQGLDGHWGRKYNSFLSVKTHIGMIPNSDKNENWYDQITQKAFLKIVISLMQCLIIDPVSLAESRHLLVKNEDIIRMKSLKNLNKFKVG</sequence>
<gene>
    <name evidence="1" type="ORF">ND861_18730</name>
    <name evidence="2" type="ORF">ND862_18705</name>
</gene>
<evidence type="ECO:0000313" key="4">
    <source>
        <dbReference type="Proteomes" id="UP001208912"/>
    </source>
</evidence>
<organism evidence="2 3">
    <name type="scientific">Leptospira soteropolitanensis</name>
    <dbReference type="NCBI Taxonomy" id="2950025"/>
    <lineage>
        <taxon>Bacteria</taxon>
        <taxon>Pseudomonadati</taxon>
        <taxon>Spirochaetota</taxon>
        <taxon>Spirochaetia</taxon>
        <taxon>Leptospirales</taxon>
        <taxon>Leptospiraceae</taxon>
        <taxon>Leptospira</taxon>
    </lineage>
</organism>
<protein>
    <recommendedName>
        <fullName evidence="5">DUF354 domain-containing protein</fullName>
    </recommendedName>
</protein>
<evidence type="ECO:0008006" key="5">
    <source>
        <dbReference type="Google" id="ProtNLM"/>
    </source>
</evidence>
<dbReference type="EMBL" id="JAMQPM010000019">
    <property type="protein sequence ID" value="MCW7528400.1"/>
    <property type="molecule type" value="Genomic_DNA"/>
</dbReference>
<evidence type="ECO:0000313" key="1">
    <source>
        <dbReference type="EMBL" id="MCW7528400.1"/>
    </source>
</evidence>
<evidence type="ECO:0000313" key="2">
    <source>
        <dbReference type="EMBL" id="MCW7532254.1"/>
    </source>
</evidence>
<comment type="caution">
    <text evidence="2">The sequence shown here is derived from an EMBL/GenBank/DDBJ whole genome shotgun (WGS) entry which is preliminary data.</text>
</comment>
<keyword evidence="4" id="KW-1185">Reference proteome</keyword>
<name>A0AAW5VHE3_9LEPT</name>
<evidence type="ECO:0000313" key="3">
    <source>
        <dbReference type="Proteomes" id="UP001208540"/>
    </source>
</evidence>
<accession>A0AAW5VHE3</accession>
<dbReference type="EMBL" id="JAMQPL010000020">
    <property type="protein sequence ID" value="MCW7532254.1"/>
    <property type="molecule type" value="Genomic_DNA"/>
</dbReference>